<dbReference type="EMBL" id="JACJSK010000028">
    <property type="protein sequence ID" value="MBD2545842.1"/>
    <property type="molecule type" value="Genomic_DNA"/>
</dbReference>
<name>A0ABR8EHB7_9CYAN</name>
<dbReference type="Proteomes" id="UP000641954">
    <property type="component" value="Unassembled WGS sequence"/>
</dbReference>
<sequence>MIYWLFGYLVKISNQQPHTTQTSDVTQRISRTGVDRRSDNPINFPAAPPRM</sequence>
<accession>A0ABR8EHB7</accession>
<evidence type="ECO:0000256" key="1">
    <source>
        <dbReference type="SAM" id="MobiDB-lite"/>
    </source>
</evidence>
<feature type="compositionally biased region" description="Polar residues" evidence="1">
    <location>
        <begin position="16"/>
        <end position="30"/>
    </location>
</feature>
<comment type="caution">
    <text evidence="2">The sequence shown here is derived from an EMBL/GenBank/DDBJ whole genome shotgun (WGS) entry which is preliminary data.</text>
</comment>
<dbReference type="RefSeq" id="WP_156331767.1">
    <property type="nucleotide sequence ID" value="NZ_JACJSK010000028.1"/>
</dbReference>
<feature type="region of interest" description="Disordered" evidence="1">
    <location>
        <begin position="16"/>
        <end position="51"/>
    </location>
</feature>
<organism evidence="2 3">
    <name type="scientific">Planktothricoides raciborskii FACHB-1370</name>
    <dbReference type="NCBI Taxonomy" id="2949576"/>
    <lineage>
        <taxon>Bacteria</taxon>
        <taxon>Bacillati</taxon>
        <taxon>Cyanobacteriota</taxon>
        <taxon>Cyanophyceae</taxon>
        <taxon>Oscillatoriophycideae</taxon>
        <taxon>Oscillatoriales</taxon>
        <taxon>Oscillatoriaceae</taxon>
        <taxon>Planktothricoides</taxon>
    </lineage>
</organism>
<protein>
    <submittedName>
        <fullName evidence="2">Uncharacterized protein</fullName>
    </submittedName>
</protein>
<gene>
    <name evidence="2" type="ORF">H6G72_18770</name>
</gene>
<proteinExistence type="predicted"/>
<reference evidence="2 3" key="1">
    <citation type="journal article" date="2020" name="ISME J.">
        <title>Comparative genomics reveals insights into cyanobacterial evolution and habitat adaptation.</title>
        <authorList>
            <person name="Chen M.Y."/>
            <person name="Teng W.K."/>
            <person name="Zhao L."/>
            <person name="Hu C.X."/>
            <person name="Zhou Y.K."/>
            <person name="Han B.P."/>
            <person name="Song L.R."/>
            <person name="Shu W.S."/>
        </authorList>
    </citation>
    <scope>NUCLEOTIDE SEQUENCE [LARGE SCALE GENOMIC DNA]</scope>
    <source>
        <strain evidence="2 3">FACHB-1370</strain>
    </source>
</reference>
<keyword evidence="3" id="KW-1185">Reference proteome</keyword>
<evidence type="ECO:0000313" key="3">
    <source>
        <dbReference type="Proteomes" id="UP000641954"/>
    </source>
</evidence>
<evidence type="ECO:0000313" key="2">
    <source>
        <dbReference type="EMBL" id="MBD2545842.1"/>
    </source>
</evidence>